<evidence type="ECO:0000313" key="12">
    <source>
        <dbReference type="Proteomes" id="UP001271007"/>
    </source>
</evidence>
<dbReference type="Pfam" id="PF08022">
    <property type="entry name" value="FAD_binding_8"/>
    <property type="match status" value="1"/>
</dbReference>
<comment type="catalytic activity">
    <reaction evidence="8">
        <text>2 a Fe(II)-siderophore + NADP(+) + H(+) = 2 a Fe(III)-siderophore + NADPH</text>
        <dbReference type="Rhea" id="RHEA:28795"/>
        <dbReference type="Rhea" id="RHEA-COMP:11342"/>
        <dbReference type="Rhea" id="RHEA-COMP:11344"/>
        <dbReference type="ChEBI" id="CHEBI:15378"/>
        <dbReference type="ChEBI" id="CHEBI:29033"/>
        <dbReference type="ChEBI" id="CHEBI:29034"/>
        <dbReference type="ChEBI" id="CHEBI:57783"/>
        <dbReference type="ChEBI" id="CHEBI:58349"/>
        <dbReference type="EC" id="1.16.1.9"/>
    </reaction>
</comment>
<protein>
    <recommendedName>
        <fullName evidence="3">ferric-chelate reductase (NADPH)</fullName>
        <ecNumber evidence="3">1.16.1.9</ecNumber>
    </recommendedName>
</protein>
<dbReference type="InterPro" id="IPR051410">
    <property type="entry name" value="Ferric/Cupric_Reductase"/>
</dbReference>
<dbReference type="InterPro" id="IPR039261">
    <property type="entry name" value="FNR_nucleotide-bd"/>
</dbReference>
<evidence type="ECO:0000256" key="2">
    <source>
        <dbReference type="ARBA" id="ARBA00006278"/>
    </source>
</evidence>
<dbReference type="PANTHER" id="PTHR32361">
    <property type="entry name" value="FERRIC/CUPRIC REDUCTASE TRANSMEMBRANE COMPONENT"/>
    <property type="match status" value="1"/>
</dbReference>
<evidence type="ECO:0000256" key="4">
    <source>
        <dbReference type="ARBA" id="ARBA00022448"/>
    </source>
</evidence>
<dbReference type="CDD" id="cd06186">
    <property type="entry name" value="NOX_Duox_like_FAD_NADP"/>
    <property type="match status" value="1"/>
</dbReference>
<keyword evidence="5" id="KW-0472">Membrane</keyword>
<dbReference type="Proteomes" id="UP001271007">
    <property type="component" value="Unassembled WGS sequence"/>
</dbReference>
<gene>
    <name evidence="11" type="ORF">LTR09_003318</name>
</gene>
<keyword evidence="5" id="KW-1003">Cell membrane</keyword>
<keyword evidence="12" id="KW-1185">Reference proteome</keyword>
<evidence type="ECO:0000259" key="10">
    <source>
        <dbReference type="PROSITE" id="PS51384"/>
    </source>
</evidence>
<dbReference type="InterPro" id="IPR013112">
    <property type="entry name" value="FAD-bd_8"/>
</dbReference>
<dbReference type="InterPro" id="IPR013121">
    <property type="entry name" value="Fe_red_NAD-bd_6"/>
</dbReference>
<dbReference type="EMBL" id="JAWDJX010000007">
    <property type="protein sequence ID" value="KAK3056082.1"/>
    <property type="molecule type" value="Genomic_DNA"/>
</dbReference>
<organism evidence="11 12">
    <name type="scientific">Extremus antarcticus</name>
    <dbReference type="NCBI Taxonomy" id="702011"/>
    <lineage>
        <taxon>Eukaryota</taxon>
        <taxon>Fungi</taxon>
        <taxon>Dikarya</taxon>
        <taxon>Ascomycota</taxon>
        <taxon>Pezizomycotina</taxon>
        <taxon>Dothideomycetes</taxon>
        <taxon>Dothideomycetidae</taxon>
        <taxon>Mycosphaerellales</taxon>
        <taxon>Extremaceae</taxon>
        <taxon>Extremus</taxon>
    </lineage>
</organism>
<dbReference type="GO" id="GO:0015677">
    <property type="term" value="P:copper ion import"/>
    <property type="evidence" value="ECO:0007669"/>
    <property type="project" value="TreeGrafter"/>
</dbReference>
<feature type="domain" description="FAD-binding FR-type" evidence="10">
    <location>
        <begin position="85"/>
        <end position="191"/>
    </location>
</feature>
<dbReference type="Pfam" id="PF08030">
    <property type="entry name" value="NAD_binding_6"/>
    <property type="match status" value="1"/>
</dbReference>
<dbReference type="GO" id="GO:0006879">
    <property type="term" value="P:intracellular iron ion homeostasis"/>
    <property type="evidence" value="ECO:0007669"/>
    <property type="project" value="TreeGrafter"/>
</dbReference>
<evidence type="ECO:0000256" key="6">
    <source>
        <dbReference type="ARBA" id="ARBA00022982"/>
    </source>
</evidence>
<evidence type="ECO:0000256" key="1">
    <source>
        <dbReference type="ARBA" id="ARBA00004651"/>
    </source>
</evidence>
<dbReference type="GO" id="GO:0005886">
    <property type="term" value="C:plasma membrane"/>
    <property type="evidence" value="ECO:0007669"/>
    <property type="project" value="UniProtKB-SubCell"/>
</dbReference>
<comment type="subcellular location">
    <subcellularLocation>
        <location evidence="1">Cell membrane</location>
        <topology evidence="1">Multi-pass membrane protein</topology>
    </subcellularLocation>
</comment>
<keyword evidence="4" id="KW-0813">Transport</keyword>
<keyword evidence="7" id="KW-0560">Oxidoreductase</keyword>
<keyword evidence="6" id="KW-0249">Electron transport</keyword>
<sequence>MGVVAMFLLALMMLLSTQTAIRWFGYEFFKITHRFIAVLYIGACCGHWDRLWCWMVPSLALMMIDQVLRGARTCYLHMSGSKGQGIGFRCAQAEVKIIGGGDDVVLRLDFDYEHKEPWEAGQHFHLCFPSLSIWQSHPFTPSSTPDPTSRLQHHTYLIRVREGQTSKIGALASEATIPVILTGPYGNGHPKHETRNVVAVAGGTGVTFTLPIVHEVLRQPIVPQATVDFVWVVRRSADLLWLAAELAQLKDMSKGCPGLRVSIFVTREASRDARDREPATEKDVSVSLTSLSSSSSNERIDGLLASSNDRFTVRFLGDHHPEVPEIVADFMERSSIAGGNIEIVGSGPEAMGSDLRSAVAGVWSKEHVGFYWDSRE</sequence>
<dbReference type="EC" id="1.16.1.9" evidence="3"/>
<keyword evidence="9" id="KW-0732">Signal</keyword>
<reference evidence="11" key="1">
    <citation type="submission" date="2023-04" db="EMBL/GenBank/DDBJ databases">
        <title>Black Yeasts Isolated from many extreme environments.</title>
        <authorList>
            <person name="Coleine C."/>
            <person name="Stajich J.E."/>
            <person name="Selbmann L."/>
        </authorList>
    </citation>
    <scope>NUCLEOTIDE SEQUENCE</scope>
    <source>
        <strain evidence="11">CCFEE 5312</strain>
    </source>
</reference>
<proteinExistence type="inferred from homology"/>
<dbReference type="InterPro" id="IPR017927">
    <property type="entry name" value="FAD-bd_FR_type"/>
</dbReference>
<evidence type="ECO:0000256" key="8">
    <source>
        <dbReference type="ARBA" id="ARBA00048483"/>
    </source>
</evidence>
<accession>A0AAJ0LUP4</accession>
<comment type="similarity">
    <text evidence="2">Belongs to the ferric reductase (FRE) family.</text>
</comment>
<evidence type="ECO:0000256" key="9">
    <source>
        <dbReference type="SAM" id="SignalP"/>
    </source>
</evidence>
<dbReference type="SFLD" id="SFLDS00052">
    <property type="entry name" value="Ferric_Reductase_Domain"/>
    <property type="match status" value="1"/>
</dbReference>
<dbReference type="GO" id="GO:0006826">
    <property type="term" value="P:iron ion transport"/>
    <property type="evidence" value="ECO:0007669"/>
    <property type="project" value="TreeGrafter"/>
</dbReference>
<name>A0AAJ0LUP4_9PEZI</name>
<dbReference type="InterPro" id="IPR017938">
    <property type="entry name" value="Riboflavin_synthase-like_b-brl"/>
</dbReference>
<dbReference type="SFLD" id="SFLDG01168">
    <property type="entry name" value="Ferric_reductase_subgroup_(FRE"/>
    <property type="match status" value="1"/>
</dbReference>
<dbReference type="Gene3D" id="3.40.50.80">
    <property type="entry name" value="Nucleotide-binding domain of ferredoxin-NADP reductase (FNR) module"/>
    <property type="match status" value="1"/>
</dbReference>
<comment type="caution">
    <text evidence="11">The sequence shown here is derived from an EMBL/GenBank/DDBJ whole genome shotgun (WGS) entry which is preliminary data.</text>
</comment>
<evidence type="ECO:0000256" key="5">
    <source>
        <dbReference type="ARBA" id="ARBA00022475"/>
    </source>
</evidence>
<evidence type="ECO:0000313" key="11">
    <source>
        <dbReference type="EMBL" id="KAK3056082.1"/>
    </source>
</evidence>
<evidence type="ECO:0000256" key="7">
    <source>
        <dbReference type="ARBA" id="ARBA00023002"/>
    </source>
</evidence>
<feature type="signal peptide" evidence="9">
    <location>
        <begin position="1"/>
        <end position="20"/>
    </location>
</feature>
<dbReference type="SUPFAM" id="SSF52343">
    <property type="entry name" value="Ferredoxin reductase-like, C-terminal NADP-linked domain"/>
    <property type="match status" value="1"/>
</dbReference>
<dbReference type="SUPFAM" id="SSF63380">
    <property type="entry name" value="Riboflavin synthase domain-like"/>
    <property type="match status" value="1"/>
</dbReference>
<dbReference type="GO" id="GO:0052851">
    <property type="term" value="F:ferric-chelate reductase (NADPH) activity"/>
    <property type="evidence" value="ECO:0007669"/>
    <property type="project" value="UniProtKB-EC"/>
</dbReference>
<evidence type="ECO:0000256" key="3">
    <source>
        <dbReference type="ARBA" id="ARBA00012668"/>
    </source>
</evidence>
<dbReference type="PANTHER" id="PTHR32361:SF3">
    <property type="entry name" value="REDUCTASE, PUTATIVE (AFU_ORTHOLOGUE AFUA_6G13750)-RELATED"/>
    <property type="match status" value="1"/>
</dbReference>
<dbReference type="PROSITE" id="PS51384">
    <property type="entry name" value="FAD_FR"/>
    <property type="match status" value="1"/>
</dbReference>
<dbReference type="AlphaFoldDB" id="A0AAJ0LUP4"/>
<feature type="chain" id="PRO_5042522171" description="ferric-chelate reductase (NADPH)" evidence="9">
    <location>
        <begin position="21"/>
        <end position="376"/>
    </location>
</feature>